<dbReference type="FunFam" id="3.30.160.60:FF:000624">
    <property type="entry name" value="zinc finger protein 697"/>
    <property type="match status" value="1"/>
</dbReference>
<dbReference type="Gene3D" id="3.30.160.60">
    <property type="entry name" value="Classic Zinc Finger"/>
    <property type="match status" value="8"/>
</dbReference>
<evidence type="ECO:0000256" key="8">
    <source>
        <dbReference type="ARBA" id="ARBA00023125"/>
    </source>
</evidence>
<evidence type="ECO:0000313" key="15">
    <source>
        <dbReference type="Proteomes" id="UP000762676"/>
    </source>
</evidence>
<comment type="similarity">
    <text evidence="2">Belongs to the krueppel C2H2-type zinc-finger protein family.</text>
</comment>
<protein>
    <submittedName>
        <fullName evidence="14">Zinc finger protein 16</fullName>
    </submittedName>
</protein>
<feature type="domain" description="C2H2-type" evidence="13">
    <location>
        <begin position="406"/>
        <end position="433"/>
    </location>
</feature>
<dbReference type="FunFam" id="3.30.160.60:FF:000630">
    <property type="entry name" value="Zinc finger protein 180"/>
    <property type="match status" value="1"/>
</dbReference>
<evidence type="ECO:0000313" key="14">
    <source>
        <dbReference type="EMBL" id="GFR95693.1"/>
    </source>
</evidence>
<feature type="compositionally biased region" description="Basic and acidic residues" evidence="12">
    <location>
        <begin position="661"/>
        <end position="675"/>
    </location>
</feature>
<dbReference type="FunFam" id="3.30.160.60:FF:000303">
    <property type="entry name" value="Zinc finger protein 41"/>
    <property type="match status" value="1"/>
</dbReference>
<evidence type="ECO:0000256" key="2">
    <source>
        <dbReference type="ARBA" id="ARBA00006991"/>
    </source>
</evidence>
<organism evidence="14 15">
    <name type="scientific">Elysia marginata</name>
    <dbReference type="NCBI Taxonomy" id="1093978"/>
    <lineage>
        <taxon>Eukaryota</taxon>
        <taxon>Metazoa</taxon>
        <taxon>Spiralia</taxon>
        <taxon>Lophotrochozoa</taxon>
        <taxon>Mollusca</taxon>
        <taxon>Gastropoda</taxon>
        <taxon>Heterobranchia</taxon>
        <taxon>Euthyneura</taxon>
        <taxon>Panpulmonata</taxon>
        <taxon>Sacoglossa</taxon>
        <taxon>Placobranchoidea</taxon>
        <taxon>Plakobranchidae</taxon>
        <taxon>Elysia</taxon>
    </lineage>
</organism>
<feature type="region of interest" description="Disordered" evidence="12">
    <location>
        <begin position="151"/>
        <end position="175"/>
    </location>
</feature>
<dbReference type="AlphaFoldDB" id="A0AAV4HBQ8"/>
<evidence type="ECO:0000256" key="5">
    <source>
        <dbReference type="ARBA" id="ARBA00022771"/>
    </source>
</evidence>
<gene>
    <name evidence="14" type="ORF">ElyMa_004435300</name>
</gene>
<feature type="domain" description="C2H2-type" evidence="13">
    <location>
        <begin position="491"/>
        <end position="518"/>
    </location>
</feature>
<dbReference type="GO" id="GO:0001227">
    <property type="term" value="F:DNA-binding transcription repressor activity, RNA polymerase II-specific"/>
    <property type="evidence" value="ECO:0007669"/>
    <property type="project" value="TreeGrafter"/>
</dbReference>
<dbReference type="GO" id="GO:0008270">
    <property type="term" value="F:zinc ion binding"/>
    <property type="evidence" value="ECO:0007669"/>
    <property type="project" value="UniProtKB-KW"/>
</dbReference>
<reference evidence="14 15" key="1">
    <citation type="journal article" date="2021" name="Elife">
        <title>Chloroplast acquisition without the gene transfer in kleptoplastic sea slugs, Plakobranchus ocellatus.</title>
        <authorList>
            <person name="Maeda T."/>
            <person name="Takahashi S."/>
            <person name="Yoshida T."/>
            <person name="Shimamura S."/>
            <person name="Takaki Y."/>
            <person name="Nagai Y."/>
            <person name="Toyoda A."/>
            <person name="Suzuki Y."/>
            <person name="Arimoto A."/>
            <person name="Ishii H."/>
            <person name="Satoh N."/>
            <person name="Nishiyama T."/>
            <person name="Hasebe M."/>
            <person name="Maruyama T."/>
            <person name="Minagawa J."/>
            <person name="Obokata J."/>
            <person name="Shigenobu S."/>
        </authorList>
    </citation>
    <scope>NUCLEOTIDE SEQUENCE [LARGE SCALE GENOMIC DNA]</scope>
</reference>
<feature type="domain" description="C2H2-type" evidence="13">
    <location>
        <begin position="603"/>
        <end position="633"/>
    </location>
</feature>
<dbReference type="PROSITE" id="PS50157">
    <property type="entry name" value="ZINC_FINGER_C2H2_2"/>
    <property type="match status" value="9"/>
</dbReference>
<dbReference type="InterPro" id="IPR013087">
    <property type="entry name" value="Znf_C2H2_type"/>
</dbReference>
<proteinExistence type="inferred from homology"/>
<keyword evidence="4" id="KW-0677">Repeat</keyword>
<keyword evidence="15" id="KW-1185">Reference proteome</keyword>
<evidence type="ECO:0000256" key="1">
    <source>
        <dbReference type="ARBA" id="ARBA00004123"/>
    </source>
</evidence>
<comment type="subcellular location">
    <subcellularLocation>
        <location evidence="1">Nucleus</location>
    </subcellularLocation>
</comment>
<name>A0AAV4HBQ8_9GAST</name>
<keyword evidence="10" id="KW-0539">Nucleus</keyword>
<keyword evidence="8" id="KW-0238">DNA-binding</keyword>
<feature type="domain" description="C2H2-type" evidence="13">
    <location>
        <begin position="519"/>
        <end position="546"/>
    </location>
</feature>
<evidence type="ECO:0000256" key="3">
    <source>
        <dbReference type="ARBA" id="ARBA00022723"/>
    </source>
</evidence>
<dbReference type="SUPFAM" id="SSF57667">
    <property type="entry name" value="beta-beta-alpha zinc fingers"/>
    <property type="match status" value="5"/>
</dbReference>
<dbReference type="GO" id="GO:0000978">
    <property type="term" value="F:RNA polymerase II cis-regulatory region sequence-specific DNA binding"/>
    <property type="evidence" value="ECO:0007669"/>
    <property type="project" value="TreeGrafter"/>
</dbReference>
<evidence type="ECO:0000256" key="12">
    <source>
        <dbReference type="SAM" id="MobiDB-lite"/>
    </source>
</evidence>
<feature type="domain" description="C2H2-type" evidence="13">
    <location>
        <begin position="634"/>
        <end position="663"/>
    </location>
</feature>
<dbReference type="PROSITE" id="PS00028">
    <property type="entry name" value="ZINC_FINGER_C2H2_1"/>
    <property type="match status" value="8"/>
</dbReference>
<keyword evidence="3" id="KW-0479">Metal-binding</keyword>
<feature type="domain" description="C2H2-type" evidence="13">
    <location>
        <begin position="462"/>
        <end position="489"/>
    </location>
</feature>
<dbReference type="EMBL" id="BMAT01008938">
    <property type="protein sequence ID" value="GFR95693.1"/>
    <property type="molecule type" value="Genomic_DNA"/>
</dbReference>
<keyword evidence="9" id="KW-0804">Transcription</keyword>
<feature type="region of interest" description="Disordered" evidence="12">
    <location>
        <begin position="661"/>
        <end position="680"/>
    </location>
</feature>
<keyword evidence="7" id="KW-0805">Transcription regulation</keyword>
<feature type="domain" description="C2H2-type" evidence="13">
    <location>
        <begin position="575"/>
        <end position="602"/>
    </location>
</feature>
<comment type="caution">
    <text evidence="14">The sequence shown here is derived from an EMBL/GenBank/DDBJ whole genome shotgun (WGS) entry which is preliminary data.</text>
</comment>
<evidence type="ECO:0000256" key="7">
    <source>
        <dbReference type="ARBA" id="ARBA00023015"/>
    </source>
</evidence>
<evidence type="ECO:0000256" key="4">
    <source>
        <dbReference type="ARBA" id="ARBA00022737"/>
    </source>
</evidence>
<dbReference type="PANTHER" id="PTHR24399:SF23">
    <property type="entry name" value="C2H2-TYPE DOMAIN-CONTAINING PROTEIN"/>
    <property type="match status" value="1"/>
</dbReference>
<dbReference type="GO" id="GO:0005654">
    <property type="term" value="C:nucleoplasm"/>
    <property type="evidence" value="ECO:0007669"/>
    <property type="project" value="TreeGrafter"/>
</dbReference>
<evidence type="ECO:0000256" key="6">
    <source>
        <dbReference type="ARBA" id="ARBA00022833"/>
    </source>
</evidence>
<accession>A0AAV4HBQ8</accession>
<keyword evidence="6" id="KW-0862">Zinc</keyword>
<feature type="region of interest" description="Disordered" evidence="12">
    <location>
        <begin position="290"/>
        <end position="325"/>
    </location>
</feature>
<sequence length="781" mass="88511">MTDVLQDSWKAFCKDQQMLGNPFAIKDGTFSLILDALGENFSEVYKACGFIEAQFGQLHQLLVKAEQQCLLSLFVAFHNYRSLSTKPQARLVRSTEKPAPANVNLEVPHSPCNTVSIPTTIPSVKMYGEASKNRETDDAMSEKLVSNVGRKQLSVSLRKSDDPASAGEKTRPTISENKVHLKLDDLEMGRGKRKKYAKLQFDMFDDKLPKKSATGTRKVGLPARDDKMRDIASLEPAIEDKECEVNVCKKKKISVSQESLVLEKEEAAEQNINAESRTVLHNCSRISNDTKTVHASLNPDTSDSSEVEKKDSPGKSHNRLSVSAASDCEEDTLSFSEATKSKIKRTARSKSDQDEMAGERTDFDCDDLAPIKCSYCKIQLPRSRDLFRHWKQEHKNEEHDKPLNLFYCDVCHKSFDAPRKFKLHYRIHSGARPHACKLCGKKFRICKGLKDHLLCHTNERPFACSQCPKRFISKKLLNQHVKVHKNENEPRVCELCGKQYQSLLGLKLHYRVHAGIRPHKCDVCGMAFTQRCSLQIHKRLHTGDKRHICDVCGWRFNTNNALVTHRRVHTGERPYKCSQCSFTAASSSCLRDHEIVHSSAKPFKCNAPDCNKYFKRQAHLMMHLKKKHAGLKPYACKLCGARFAMVSQLLLHQKSDACDGGRIKREPTPEPEFKSAKTSSEPLSTKSARIVMPNQQVQTVAILENQEDLKEIDSPQIFVKRKQKYSETPAQEFEISHVTEFPYVEENQIVIHVVSEPGTENTEVVLSEEEMAAIVRLSQQM</sequence>
<keyword evidence="5 11" id="KW-0863">Zinc-finger</keyword>
<feature type="domain" description="C2H2-type" evidence="13">
    <location>
        <begin position="547"/>
        <end position="574"/>
    </location>
</feature>
<dbReference type="Pfam" id="PF00096">
    <property type="entry name" value="zf-C2H2"/>
    <property type="match status" value="3"/>
</dbReference>
<dbReference type="SMART" id="SM00355">
    <property type="entry name" value="ZnF_C2H2"/>
    <property type="match status" value="10"/>
</dbReference>
<feature type="compositionally biased region" description="Polar residues" evidence="12">
    <location>
        <begin position="290"/>
        <end position="304"/>
    </location>
</feature>
<evidence type="ECO:0000256" key="9">
    <source>
        <dbReference type="ARBA" id="ARBA00023163"/>
    </source>
</evidence>
<dbReference type="Proteomes" id="UP000762676">
    <property type="component" value="Unassembled WGS sequence"/>
</dbReference>
<evidence type="ECO:0000259" key="13">
    <source>
        <dbReference type="PROSITE" id="PS50157"/>
    </source>
</evidence>
<dbReference type="Pfam" id="PF13894">
    <property type="entry name" value="zf-C2H2_4"/>
    <property type="match status" value="1"/>
</dbReference>
<evidence type="ECO:0000256" key="11">
    <source>
        <dbReference type="PROSITE-ProRule" id="PRU00042"/>
    </source>
</evidence>
<dbReference type="FunFam" id="3.30.160.60:FF:001370">
    <property type="entry name" value="Zinc finger protein"/>
    <property type="match status" value="1"/>
</dbReference>
<evidence type="ECO:0000256" key="10">
    <source>
        <dbReference type="ARBA" id="ARBA00023242"/>
    </source>
</evidence>
<dbReference type="InterPro" id="IPR036236">
    <property type="entry name" value="Znf_C2H2_sf"/>
</dbReference>
<dbReference type="PANTHER" id="PTHR24399">
    <property type="entry name" value="ZINC FINGER AND BTB DOMAIN-CONTAINING"/>
    <property type="match status" value="1"/>
</dbReference>
<feature type="domain" description="C2H2-type" evidence="13">
    <location>
        <begin position="434"/>
        <end position="461"/>
    </location>
</feature>